<evidence type="ECO:0000256" key="1">
    <source>
        <dbReference type="ARBA" id="ARBA00010838"/>
    </source>
</evidence>
<evidence type="ECO:0000313" key="6">
    <source>
        <dbReference type="Proteomes" id="UP000515856"/>
    </source>
</evidence>
<organism evidence="5 6">
    <name type="scientific">[Eubacterium] hominis</name>
    <dbReference type="NCBI Taxonomy" id="2764325"/>
    <lineage>
        <taxon>Bacteria</taxon>
        <taxon>Bacillati</taxon>
        <taxon>Bacillota</taxon>
        <taxon>Erysipelotrichia</taxon>
        <taxon>Erysipelotrichales</taxon>
        <taxon>Erysipelotrichaceae</taxon>
        <taxon>Amedibacillus</taxon>
    </lineage>
</organism>
<evidence type="ECO:0000256" key="3">
    <source>
        <dbReference type="ARBA" id="ARBA00023295"/>
    </source>
</evidence>
<proteinExistence type="inferred from homology"/>
<gene>
    <name evidence="5" type="ORF">H9Q80_06900</name>
</gene>
<keyword evidence="6" id="KW-1185">Reference proteome</keyword>
<dbReference type="GO" id="GO:0005975">
    <property type="term" value="P:carbohydrate metabolic process"/>
    <property type="evidence" value="ECO:0007669"/>
    <property type="project" value="InterPro"/>
</dbReference>
<dbReference type="PANTHER" id="PTHR10353">
    <property type="entry name" value="GLYCOSYL HYDROLASE"/>
    <property type="match status" value="1"/>
</dbReference>
<dbReference type="RefSeq" id="WP_117454636.1">
    <property type="nucleotide sequence ID" value="NZ_CP060636.1"/>
</dbReference>
<dbReference type="KEGG" id="ehn:H9Q80_06900"/>
<dbReference type="PANTHER" id="PTHR10353:SF209">
    <property type="entry name" value="GALACTOLIPID GALACTOSYLTRANSFERASE SFR2, CHLOROPLASTIC"/>
    <property type="match status" value="1"/>
</dbReference>
<dbReference type="InterPro" id="IPR001360">
    <property type="entry name" value="Glyco_hydro_1"/>
</dbReference>
<reference evidence="5 6" key="1">
    <citation type="submission" date="2020-08" db="EMBL/GenBank/DDBJ databases">
        <authorList>
            <person name="Liu C."/>
            <person name="Sun Q."/>
        </authorList>
    </citation>
    <scope>NUCLEOTIDE SEQUENCE [LARGE SCALE GENOMIC DNA]</scope>
    <source>
        <strain evidence="5 6">NSJ-61</strain>
    </source>
</reference>
<name>A0A7G9GS83_9FIRM</name>
<dbReference type="Gene3D" id="3.20.20.80">
    <property type="entry name" value="Glycosidases"/>
    <property type="match status" value="1"/>
</dbReference>
<dbReference type="EMBL" id="CP060636">
    <property type="protein sequence ID" value="QNM13665.1"/>
    <property type="molecule type" value="Genomic_DNA"/>
</dbReference>
<protein>
    <submittedName>
        <fullName evidence="5">Glycoside hydrolase family 1 protein</fullName>
    </submittedName>
</protein>
<keyword evidence="2 5" id="KW-0378">Hydrolase</keyword>
<comment type="similarity">
    <text evidence="1 4">Belongs to the glycosyl hydrolase 1 family.</text>
</comment>
<keyword evidence="3" id="KW-0326">Glycosidase</keyword>
<accession>A0A7G9GS83</accession>
<sequence>MIDIFQYPDITFPEGFLWGATTAGQQVEGNNCSYHDDKQYAPKFAYGGVPYQMAGKACNSYERFEDDIQLLKQMHLGIYRMSIEWCRIEPQKGVFNDEAIQHYLHILQRLKEENIKVCLTLHHVSHPVWFHEQEAFHTMDNMPDWERYIEKVVPIYKDYVDYWIVINEMNIVFEYSEEERINMLQYHARGYHIIKKYSNAPVSSTLSYSMKEPFRGRYDKADCVMADYIDYVENEFFIHAIKTGEIVMPFHDAVYVPEVKDTCDFWALNTYVRQFINSRKKAFRFDNYQATHFHALSKPFFSEEICPDIMIEMLMRFKDKPIMITENGIAVEDDHIRIVYLAAMLQAMKQGMDLGAQVIGYLHWSLLDNWEWGTYHPTFGLATVDSETFDRKLKQSGQFYGDIAKNNCLDQKIIRTYMDHMPTIKDTVK</sequence>
<evidence type="ECO:0000313" key="5">
    <source>
        <dbReference type="EMBL" id="QNM13665.1"/>
    </source>
</evidence>
<evidence type="ECO:0000256" key="2">
    <source>
        <dbReference type="ARBA" id="ARBA00022801"/>
    </source>
</evidence>
<dbReference type="Proteomes" id="UP000515856">
    <property type="component" value="Chromosome"/>
</dbReference>
<evidence type="ECO:0000256" key="4">
    <source>
        <dbReference type="RuleBase" id="RU003690"/>
    </source>
</evidence>
<dbReference type="InterPro" id="IPR017853">
    <property type="entry name" value="GH"/>
</dbReference>
<dbReference type="PRINTS" id="PR00131">
    <property type="entry name" value="GLHYDRLASE1"/>
</dbReference>
<dbReference type="Pfam" id="PF00232">
    <property type="entry name" value="Glyco_hydro_1"/>
    <property type="match status" value="1"/>
</dbReference>
<dbReference type="AlphaFoldDB" id="A0A7G9GS83"/>
<dbReference type="GO" id="GO:0008422">
    <property type="term" value="F:beta-glucosidase activity"/>
    <property type="evidence" value="ECO:0007669"/>
    <property type="project" value="TreeGrafter"/>
</dbReference>
<dbReference type="SUPFAM" id="SSF51445">
    <property type="entry name" value="(Trans)glycosidases"/>
    <property type="match status" value="1"/>
</dbReference>